<evidence type="ECO:0000256" key="5">
    <source>
        <dbReference type="ARBA" id="ARBA00022989"/>
    </source>
</evidence>
<dbReference type="NCBIfam" id="TIGR00792">
    <property type="entry name" value="gph"/>
    <property type="match status" value="1"/>
</dbReference>
<dbReference type="EMBL" id="CP063845">
    <property type="protein sequence ID" value="UFP92724.1"/>
    <property type="molecule type" value="Genomic_DNA"/>
</dbReference>
<evidence type="ECO:0000256" key="7">
    <source>
        <dbReference type="SAM" id="Phobius"/>
    </source>
</evidence>
<reference evidence="8 9" key="1">
    <citation type="journal article" date="2021" name="Genome Biol. Evol.">
        <title>Complete Genome Sequencing of a Novel Gloeobacter Species from a Waterfall Cave in Mexico.</title>
        <authorList>
            <person name="Saw J.H."/>
            <person name="Cardona T."/>
            <person name="Montejano G."/>
        </authorList>
    </citation>
    <scope>NUCLEOTIDE SEQUENCE [LARGE SCALE GENOMIC DNA]</scope>
    <source>
        <strain evidence="8">MG652769</strain>
    </source>
</reference>
<feature type="transmembrane region" description="Helical" evidence="7">
    <location>
        <begin position="233"/>
        <end position="256"/>
    </location>
</feature>
<feature type="transmembrane region" description="Helical" evidence="7">
    <location>
        <begin position="323"/>
        <end position="343"/>
    </location>
</feature>
<feature type="transmembrane region" description="Helical" evidence="7">
    <location>
        <begin position="364"/>
        <end position="385"/>
    </location>
</feature>
<dbReference type="InterPro" id="IPR036259">
    <property type="entry name" value="MFS_trans_sf"/>
</dbReference>
<gene>
    <name evidence="8" type="ORF">ISF26_12855</name>
</gene>
<evidence type="ECO:0000313" key="9">
    <source>
        <dbReference type="Proteomes" id="UP001054846"/>
    </source>
</evidence>
<dbReference type="SUPFAM" id="SSF103473">
    <property type="entry name" value="MFS general substrate transporter"/>
    <property type="match status" value="1"/>
</dbReference>
<feature type="transmembrane region" description="Helical" evidence="7">
    <location>
        <begin position="155"/>
        <end position="176"/>
    </location>
</feature>
<accession>A0ABY3PGG0</accession>
<dbReference type="PANTHER" id="PTHR11328:SF24">
    <property type="entry name" value="MAJOR FACILITATOR SUPERFAMILY (MFS) PROFILE DOMAIN-CONTAINING PROTEIN"/>
    <property type="match status" value="1"/>
</dbReference>
<dbReference type="PANTHER" id="PTHR11328">
    <property type="entry name" value="MAJOR FACILITATOR SUPERFAMILY DOMAIN-CONTAINING PROTEIN"/>
    <property type="match status" value="1"/>
</dbReference>
<dbReference type="InterPro" id="IPR039672">
    <property type="entry name" value="MFS_2"/>
</dbReference>
<evidence type="ECO:0000256" key="6">
    <source>
        <dbReference type="ARBA" id="ARBA00023136"/>
    </source>
</evidence>
<evidence type="ECO:0000313" key="8">
    <source>
        <dbReference type="EMBL" id="UFP92724.1"/>
    </source>
</evidence>
<dbReference type="CDD" id="cd17332">
    <property type="entry name" value="MFS_MelB_like"/>
    <property type="match status" value="1"/>
</dbReference>
<evidence type="ECO:0000256" key="2">
    <source>
        <dbReference type="ARBA" id="ARBA00022448"/>
    </source>
</evidence>
<dbReference type="Proteomes" id="UP001054846">
    <property type="component" value="Chromosome"/>
</dbReference>
<feature type="transmembrane region" description="Helical" evidence="7">
    <location>
        <begin position="299"/>
        <end position="317"/>
    </location>
</feature>
<feature type="transmembrane region" description="Helical" evidence="7">
    <location>
        <begin position="112"/>
        <end position="134"/>
    </location>
</feature>
<evidence type="ECO:0000256" key="3">
    <source>
        <dbReference type="ARBA" id="ARBA00022475"/>
    </source>
</evidence>
<feature type="transmembrane region" description="Helical" evidence="7">
    <location>
        <begin position="405"/>
        <end position="429"/>
    </location>
</feature>
<proteinExistence type="predicted"/>
<dbReference type="Pfam" id="PF13347">
    <property type="entry name" value="MFS_2"/>
    <property type="match status" value="1"/>
</dbReference>
<keyword evidence="6 7" id="KW-0472">Membrane</keyword>
<feature type="transmembrane region" description="Helical" evidence="7">
    <location>
        <begin position="182"/>
        <end position="204"/>
    </location>
</feature>
<feature type="transmembrane region" description="Helical" evidence="7">
    <location>
        <begin position="83"/>
        <end position="106"/>
    </location>
</feature>
<comment type="subcellular location">
    <subcellularLocation>
        <location evidence="1">Cell membrane</location>
        <topology evidence="1">Multi-pass membrane protein</topology>
    </subcellularLocation>
</comment>
<dbReference type="RefSeq" id="WP_230839713.1">
    <property type="nucleotide sequence ID" value="NZ_CP063845.1"/>
</dbReference>
<dbReference type="Gene3D" id="1.20.1250.20">
    <property type="entry name" value="MFS general substrate transporter like domains"/>
    <property type="match status" value="2"/>
</dbReference>
<dbReference type="PROSITE" id="PS00872">
    <property type="entry name" value="NA_GALACTOSIDE_SYMP"/>
    <property type="match status" value="1"/>
</dbReference>
<feature type="transmembrane region" description="Helical" evidence="7">
    <location>
        <begin position="41"/>
        <end position="62"/>
    </location>
</feature>
<organism evidence="8 9">
    <name type="scientific">Gloeobacter morelensis MG652769</name>
    <dbReference type="NCBI Taxonomy" id="2781736"/>
    <lineage>
        <taxon>Bacteria</taxon>
        <taxon>Bacillati</taxon>
        <taxon>Cyanobacteriota</taxon>
        <taxon>Cyanophyceae</taxon>
        <taxon>Gloeobacterales</taxon>
        <taxon>Gloeobacteraceae</taxon>
        <taxon>Gloeobacter</taxon>
        <taxon>Gloeobacter morelensis</taxon>
    </lineage>
</organism>
<name>A0ABY3PGG0_9CYAN</name>
<keyword evidence="4 7" id="KW-0812">Transmembrane</keyword>
<keyword evidence="5 7" id="KW-1133">Transmembrane helix</keyword>
<sequence>MPPKSERLTLTQKLAYGAGDFGPAVTANLLVFFWLPFLTDAAGLAAGAAGSILAISKVWDAVNDPIVGVLTDRTRSRWGRRRPWILLGAIPFGCTFFAQWLVPFAGDAGAAFWYYLAMALLFNSLYTAVNLPYTALTPELTDDYDERTGLSKFRFAFSIGGSLLSGVTFPLILAAFPNRPALGNALGAGIWAVLAVLPLFWCFFGTRERFATPPGERLPLARQLRIALANRPYLDVVGIYLCAWFAVQLIATVVPYYVRYWMNLPDSWLAATIFAIQGTALAMLFVWSALSARLGKKQVFYLGTGFFLLAMLGLMLLSPGQAVWMLVLAVVAGVGVSTVYLIPWSMLPDVIDLDELQTGERREGVFYALLVLLQKVCLAASLLLVGQLLEAAGFDGKAAVQPDSALVVLRLVIGPIPAAAAALGLWFAWRYPITRERHRQILEALAARRPAA</sequence>
<dbReference type="InterPro" id="IPR001927">
    <property type="entry name" value="Na/Gal_symport"/>
</dbReference>
<keyword evidence="2" id="KW-0813">Transport</keyword>
<keyword evidence="9" id="KW-1185">Reference proteome</keyword>
<protein>
    <submittedName>
        <fullName evidence="8">MFS transporter</fullName>
    </submittedName>
</protein>
<keyword evidence="3" id="KW-1003">Cell membrane</keyword>
<feature type="transmembrane region" description="Helical" evidence="7">
    <location>
        <begin position="268"/>
        <end position="287"/>
    </location>
</feature>
<dbReference type="InterPro" id="IPR018043">
    <property type="entry name" value="Na/Gal_symport_CS"/>
</dbReference>
<evidence type="ECO:0000256" key="4">
    <source>
        <dbReference type="ARBA" id="ARBA00022692"/>
    </source>
</evidence>
<evidence type="ECO:0000256" key="1">
    <source>
        <dbReference type="ARBA" id="ARBA00004651"/>
    </source>
</evidence>